<evidence type="ECO:0000256" key="3">
    <source>
        <dbReference type="ARBA" id="ARBA00023163"/>
    </source>
</evidence>
<organism evidence="6 7">
    <name type="scientific">Undibacterium terreum</name>
    <dbReference type="NCBI Taxonomy" id="1224302"/>
    <lineage>
        <taxon>Bacteria</taxon>
        <taxon>Pseudomonadati</taxon>
        <taxon>Pseudomonadota</taxon>
        <taxon>Betaproteobacteria</taxon>
        <taxon>Burkholderiales</taxon>
        <taxon>Oxalobacteraceae</taxon>
        <taxon>Undibacterium</taxon>
    </lineage>
</organism>
<evidence type="ECO:0000256" key="1">
    <source>
        <dbReference type="ARBA" id="ARBA00023015"/>
    </source>
</evidence>
<dbReference type="GO" id="GO:0003700">
    <property type="term" value="F:DNA-binding transcription factor activity"/>
    <property type="evidence" value="ECO:0007669"/>
    <property type="project" value="InterPro"/>
</dbReference>
<dbReference type="Pfam" id="PF12833">
    <property type="entry name" value="HTH_18"/>
    <property type="match status" value="1"/>
</dbReference>
<evidence type="ECO:0000313" key="6">
    <source>
        <dbReference type="EMBL" id="GGC69013.1"/>
    </source>
</evidence>
<dbReference type="PROSITE" id="PS01124">
    <property type="entry name" value="HTH_ARAC_FAMILY_2"/>
    <property type="match status" value="1"/>
</dbReference>
<protein>
    <recommendedName>
        <fullName evidence="5">HTH araC/xylS-type domain-containing protein</fullName>
    </recommendedName>
</protein>
<keyword evidence="2" id="KW-0238">DNA-binding</keyword>
<accession>A0A916UDH8</accession>
<dbReference type="InterPro" id="IPR020449">
    <property type="entry name" value="Tscrpt_reg_AraC-type_HTH"/>
</dbReference>
<dbReference type="InterPro" id="IPR009057">
    <property type="entry name" value="Homeodomain-like_sf"/>
</dbReference>
<dbReference type="InterPro" id="IPR018060">
    <property type="entry name" value="HTH_AraC"/>
</dbReference>
<dbReference type="SUPFAM" id="SSF46689">
    <property type="entry name" value="Homeodomain-like"/>
    <property type="match status" value="2"/>
</dbReference>
<feature type="domain" description="HTH araC/xylS-type" evidence="5">
    <location>
        <begin position="27"/>
        <end position="125"/>
    </location>
</feature>
<dbReference type="AlphaFoldDB" id="A0A916UDH8"/>
<name>A0A916UDH8_9BURK</name>
<dbReference type="EMBL" id="BMED01000001">
    <property type="protein sequence ID" value="GGC69013.1"/>
    <property type="molecule type" value="Genomic_DNA"/>
</dbReference>
<dbReference type="InterPro" id="IPR018062">
    <property type="entry name" value="HTH_AraC-typ_CS"/>
</dbReference>
<evidence type="ECO:0000256" key="4">
    <source>
        <dbReference type="SAM" id="MobiDB-lite"/>
    </source>
</evidence>
<dbReference type="Proteomes" id="UP000637423">
    <property type="component" value="Unassembled WGS sequence"/>
</dbReference>
<dbReference type="InterPro" id="IPR050204">
    <property type="entry name" value="AraC_XylS_family_regulators"/>
</dbReference>
<evidence type="ECO:0000259" key="5">
    <source>
        <dbReference type="PROSITE" id="PS01124"/>
    </source>
</evidence>
<proteinExistence type="predicted"/>
<evidence type="ECO:0000256" key="2">
    <source>
        <dbReference type="ARBA" id="ARBA00023125"/>
    </source>
</evidence>
<dbReference type="PANTHER" id="PTHR46796">
    <property type="entry name" value="HTH-TYPE TRANSCRIPTIONAL ACTIVATOR RHAS-RELATED"/>
    <property type="match status" value="1"/>
</dbReference>
<sequence>MDKLQEHPYSNPVETTRGKGLRPRAMARVAEYVETNLGEHLTLTTLADAACMSSFHFARMFRVSTGASPMGYVVSRRIAKAKQLLQDGEHTLSNVAVELGFCDHSHFTRIFRQMTGVTPREYIRLGQPLDE</sequence>
<dbReference type="GO" id="GO:0043565">
    <property type="term" value="F:sequence-specific DNA binding"/>
    <property type="evidence" value="ECO:0007669"/>
    <property type="project" value="InterPro"/>
</dbReference>
<comment type="caution">
    <text evidence="6">The sequence shown here is derived from an EMBL/GenBank/DDBJ whole genome shotgun (WGS) entry which is preliminary data.</text>
</comment>
<dbReference type="Gene3D" id="1.10.10.60">
    <property type="entry name" value="Homeodomain-like"/>
    <property type="match status" value="2"/>
</dbReference>
<keyword evidence="3" id="KW-0804">Transcription</keyword>
<dbReference type="PRINTS" id="PR00032">
    <property type="entry name" value="HTHARAC"/>
</dbReference>
<dbReference type="SMART" id="SM00342">
    <property type="entry name" value="HTH_ARAC"/>
    <property type="match status" value="1"/>
</dbReference>
<reference evidence="6" key="1">
    <citation type="journal article" date="2014" name="Int. J. Syst. Evol. Microbiol.">
        <title>Complete genome sequence of Corynebacterium casei LMG S-19264T (=DSM 44701T), isolated from a smear-ripened cheese.</title>
        <authorList>
            <consortium name="US DOE Joint Genome Institute (JGI-PGF)"/>
            <person name="Walter F."/>
            <person name="Albersmeier A."/>
            <person name="Kalinowski J."/>
            <person name="Ruckert C."/>
        </authorList>
    </citation>
    <scope>NUCLEOTIDE SEQUENCE</scope>
    <source>
        <strain evidence="6">CGMCC 1.10998</strain>
    </source>
</reference>
<feature type="region of interest" description="Disordered" evidence="4">
    <location>
        <begin position="1"/>
        <end position="21"/>
    </location>
</feature>
<gene>
    <name evidence="6" type="ORF">GCM10011396_15050</name>
</gene>
<evidence type="ECO:0000313" key="7">
    <source>
        <dbReference type="Proteomes" id="UP000637423"/>
    </source>
</evidence>
<reference evidence="6" key="2">
    <citation type="submission" date="2020-09" db="EMBL/GenBank/DDBJ databases">
        <authorList>
            <person name="Sun Q."/>
            <person name="Zhou Y."/>
        </authorList>
    </citation>
    <scope>NUCLEOTIDE SEQUENCE</scope>
    <source>
        <strain evidence="6">CGMCC 1.10998</strain>
    </source>
</reference>
<dbReference type="RefSeq" id="WP_188565294.1">
    <property type="nucleotide sequence ID" value="NZ_BMED01000001.1"/>
</dbReference>
<dbReference type="PANTHER" id="PTHR46796:SF6">
    <property type="entry name" value="ARAC SUBFAMILY"/>
    <property type="match status" value="1"/>
</dbReference>
<dbReference type="PROSITE" id="PS00041">
    <property type="entry name" value="HTH_ARAC_FAMILY_1"/>
    <property type="match status" value="1"/>
</dbReference>
<keyword evidence="1" id="KW-0805">Transcription regulation</keyword>
<keyword evidence="7" id="KW-1185">Reference proteome</keyword>